<evidence type="ECO:0000259" key="8">
    <source>
        <dbReference type="Pfam" id="PF00082"/>
    </source>
</evidence>
<evidence type="ECO:0000256" key="1">
    <source>
        <dbReference type="ARBA" id="ARBA00011073"/>
    </source>
</evidence>
<keyword evidence="5" id="KW-0720">Serine protease</keyword>
<dbReference type="GO" id="GO:0006508">
    <property type="term" value="P:proteolysis"/>
    <property type="evidence" value="ECO:0007669"/>
    <property type="project" value="UniProtKB-KW"/>
</dbReference>
<dbReference type="PROSITE" id="PS00138">
    <property type="entry name" value="SUBTILASE_SER"/>
    <property type="match status" value="3"/>
</dbReference>
<organism evidence="10 11">
    <name type="scientific">Liquidambar formosana</name>
    <name type="common">Formosan gum</name>
    <dbReference type="NCBI Taxonomy" id="63359"/>
    <lineage>
        <taxon>Eukaryota</taxon>
        <taxon>Viridiplantae</taxon>
        <taxon>Streptophyta</taxon>
        <taxon>Embryophyta</taxon>
        <taxon>Tracheophyta</taxon>
        <taxon>Spermatophyta</taxon>
        <taxon>Magnoliopsida</taxon>
        <taxon>eudicotyledons</taxon>
        <taxon>Gunneridae</taxon>
        <taxon>Pentapetalae</taxon>
        <taxon>Saxifragales</taxon>
        <taxon>Altingiaceae</taxon>
        <taxon>Liquidambar</taxon>
    </lineage>
</organism>
<accession>A0AAP0WX83</accession>
<keyword evidence="4" id="KW-0378">Hydrolase</keyword>
<dbReference type="Pfam" id="PF17766">
    <property type="entry name" value="fn3_6"/>
    <property type="match status" value="1"/>
</dbReference>
<proteinExistence type="inferred from homology"/>
<dbReference type="EMBL" id="JBBPBK010000008">
    <property type="protein sequence ID" value="KAK9279025.1"/>
    <property type="molecule type" value="Genomic_DNA"/>
</dbReference>
<dbReference type="AlphaFoldDB" id="A0AAP0WX83"/>
<gene>
    <name evidence="10" type="ORF">L1049_012700</name>
</gene>
<feature type="domain" description="Peptidase S8/S53" evidence="8">
    <location>
        <begin position="480"/>
        <end position="845"/>
    </location>
</feature>
<dbReference type="Gene3D" id="2.60.40.2310">
    <property type="match status" value="1"/>
</dbReference>
<dbReference type="PANTHER" id="PTHR10795">
    <property type="entry name" value="PROPROTEIN CONVERTASE SUBTILISIN/KEXIN"/>
    <property type="match status" value="1"/>
</dbReference>
<evidence type="ECO:0000256" key="7">
    <source>
        <dbReference type="SAM" id="SignalP"/>
    </source>
</evidence>
<dbReference type="SUPFAM" id="SSF52743">
    <property type="entry name" value="Subtilisin-like"/>
    <property type="match status" value="3"/>
</dbReference>
<feature type="chain" id="PRO_5042919817" evidence="7">
    <location>
        <begin position="29"/>
        <end position="1234"/>
    </location>
</feature>
<dbReference type="InterPro" id="IPR036852">
    <property type="entry name" value="Peptidase_S8/S53_dom_sf"/>
</dbReference>
<dbReference type="PRINTS" id="PR00723">
    <property type="entry name" value="SUBTILISIN"/>
</dbReference>
<dbReference type="Proteomes" id="UP001415857">
    <property type="component" value="Unassembled WGS sequence"/>
</dbReference>
<dbReference type="FunFam" id="2.60.40.2310:FF:000001">
    <property type="entry name" value="Subtilisin-like protease SBT1.5"/>
    <property type="match status" value="1"/>
</dbReference>
<dbReference type="InterPro" id="IPR023828">
    <property type="entry name" value="Peptidase_S8_Ser-AS"/>
</dbReference>
<dbReference type="InterPro" id="IPR041469">
    <property type="entry name" value="Subtilisin-like_FN3"/>
</dbReference>
<dbReference type="Gene3D" id="3.50.30.30">
    <property type="match status" value="2"/>
</dbReference>
<feature type="signal peptide" evidence="7">
    <location>
        <begin position="1"/>
        <end position="28"/>
    </location>
</feature>
<evidence type="ECO:0000313" key="11">
    <source>
        <dbReference type="Proteomes" id="UP001415857"/>
    </source>
</evidence>
<protein>
    <submittedName>
        <fullName evidence="10">Uncharacterized protein</fullName>
    </submittedName>
</protein>
<dbReference type="InterPro" id="IPR045051">
    <property type="entry name" value="SBT"/>
</dbReference>
<dbReference type="CDD" id="cd02120">
    <property type="entry name" value="PA_subtilisin_like"/>
    <property type="match status" value="3"/>
</dbReference>
<name>A0AAP0WX83_LIQFO</name>
<keyword evidence="2" id="KW-0645">Protease</keyword>
<dbReference type="InterPro" id="IPR015500">
    <property type="entry name" value="Peptidase_S8_subtilisin-rel"/>
</dbReference>
<evidence type="ECO:0000313" key="10">
    <source>
        <dbReference type="EMBL" id="KAK9279025.1"/>
    </source>
</evidence>
<keyword evidence="3 7" id="KW-0732">Signal</keyword>
<sequence length="1234" mass="129995">MAAKFSSYLFHNILLILVVTFSIQSGATHDDKKVYIVYMGSLPEGEYSPLSHHLSVLQEVAEGGKIIGARSYFLDQGGSTRDNVGHGSHTASIAAGNKVLGASFYGLAQGNARGGVPSARIAVYRPCKPGIGCPDDKVLKAFDDAIADGVDIITISIGGDARNFTHDSIAIGAFHAMDKGMLTVQSAGNDGPRPSSISSVAPWILSVAASTTDRQIIDKVVLGNGTMLIGKSVNSFTLNGTNFPLIYGKDVTSNCKSSSSNRKIMVENLKLGICVAFRVCKEGCLDSFLVKGKVVLCNQFFSGVEEAFKAGALGVIALNSKYGDVSFVVPLPASTLSILGLEVVKSYINSTILPQANIMKSEATKVSDAPVVHSFSSRGPNSIAPEILKPDISAPGIDILAAFSPVASVTRSLNDNRSVKYNILSGTSMSCPHAAGAAAYVKSFHPDWSTPAIKSALMTTEYSFYSKLIGARYYSLKPGENSARDKEGHGTHTASTAVGNIVKDVSFYGLAQGTVRGGVPSARIATYKVCNPKSLCDYADILAAFDDAIADGVDIITVSLGTEVAFVFNCDPISIGAFHAMEKGTLTVNGAGNGGPAPGSTGSVAPWVLTVAASSIDRRIIDKIVLGNGTTLTGNSVNSFALNGTKFPLTYFDTSLCGGWQARVCREGCLNSSVVKGRIVLCDIPMGKSEAYRAGAIGSVLKVGDIVDASFVVPLPAVVLSGEDYNLVRSYFFRTELAEATILKSEDVKDVAAPVPGEFSSRGPNSIVPDIMKPDVTAPGIEILAAFSPIAPPSRDPQDRRSVKYSILSGTSVSGPHAAGAAAYVKTFHPDWSPSAIKSALMTTGNISTKRFYDEFAIGEFAYGSGHINPIKAVDPGLVYEAYKEDYIKLLCSTGYDEKSLRLISGDNSSCPKEKELARDFNYPSMTVEVPANISFNVSFHRTVTNVGIPNSTYRAKVLPNPKMKVEVVPSILSFKSLNEKKSFAVTVAGGGVPQYEMVSASLVWSDGTHSVRTPIVVSCLSGCLDSNLVKGKIVLCDDVLGGEEAFRAGALGSIVRNGFSGPPSISPLPASDLAVGNYNLVKSYFNSTKRPQGTILKSEATKDLLAPVVASFSSRGPNGITPDILKPDVTAPGVNILAAFSPVVSPSDNPDDKRSVKYSILSGTSMSCPHVAAAAAYVKTFHPDWSPSAIKSALLTTDTLVSSSLVWSTGTHNVRSPVIVYTNTILGENLKAV</sequence>
<evidence type="ECO:0000256" key="2">
    <source>
        <dbReference type="ARBA" id="ARBA00022670"/>
    </source>
</evidence>
<dbReference type="Pfam" id="PF00082">
    <property type="entry name" value="Peptidase_S8"/>
    <property type="match status" value="3"/>
</dbReference>
<keyword evidence="11" id="KW-1185">Reference proteome</keyword>
<evidence type="ECO:0000256" key="4">
    <source>
        <dbReference type="ARBA" id="ARBA00022801"/>
    </source>
</evidence>
<dbReference type="GO" id="GO:0004252">
    <property type="term" value="F:serine-type endopeptidase activity"/>
    <property type="evidence" value="ECO:0007669"/>
    <property type="project" value="InterPro"/>
</dbReference>
<reference evidence="10 11" key="1">
    <citation type="journal article" date="2024" name="Plant J.">
        <title>Genome sequences and population genomics reveal climatic adaptation and genomic divergence between two closely related sweetgum species.</title>
        <authorList>
            <person name="Xu W.Q."/>
            <person name="Ren C.Q."/>
            <person name="Zhang X.Y."/>
            <person name="Comes H.P."/>
            <person name="Liu X.H."/>
            <person name="Li Y.G."/>
            <person name="Kettle C.J."/>
            <person name="Jalonen R."/>
            <person name="Gaisberger H."/>
            <person name="Ma Y.Z."/>
            <person name="Qiu Y.X."/>
        </authorList>
    </citation>
    <scope>NUCLEOTIDE SEQUENCE [LARGE SCALE GENOMIC DNA]</scope>
    <source>
        <strain evidence="10">Hangzhou</strain>
    </source>
</reference>
<feature type="domain" description="Peptidase S8/S53" evidence="8">
    <location>
        <begin position="76"/>
        <end position="461"/>
    </location>
</feature>
<dbReference type="PROSITE" id="PS51892">
    <property type="entry name" value="SUBTILASE"/>
    <property type="match status" value="2"/>
</dbReference>
<comment type="caution">
    <text evidence="10">The sequence shown here is derived from an EMBL/GenBank/DDBJ whole genome shotgun (WGS) entry which is preliminary data.</text>
</comment>
<evidence type="ECO:0000259" key="9">
    <source>
        <dbReference type="Pfam" id="PF17766"/>
    </source>
</evidence>
<comment type="caution">
    <text evidence="6">Lacks conserved residue(s) required for the propagation of feature annotation.</text>
</comment>
<evidence type="ECO:0000256" key="3">
    <source>
        <dbReference type="ARBA" id="ARBA00022729"/>
    </source>
</evidence>
<dbReference type="InterPro" id="IPR000209">
    <property type="entry name" value="Peptidase_S8/S53_dom"/>
</dbReference>
<feature type="domain" description="Subtilisin-like protease fibronectin type-III" evidence="9">
    <location>
        <begin position="920"/>
        <end position="1018"/>
    </location>
</feature>
<dbReference type="Gene3D" id="3.40.50.200">
    <property type="entry name" value="Peptidase S8/S53 domain"/>
    <property type="match status" value="3"/>
</dbReference>
<evidence type="ECO:0000256" key="5">
    <source>
        <dbReference type="ARBA" id="ARBA00022825"/>
    </source>
</evidence>
<feature type="domain" description="Peptidase S8/S53" evidence="8">
    <location>
        <begin position="1107"/>
        <end position="1199"/>
    </location>
</feature>
<comment type="similarity">
    <text evidence="1 6">Belongs to the peptidase S8 family.</text>
</comment>
<evidence type="ECO:0000256" key="6">
    <source>
        <dbReference type="PROSITE-ProRule" id="PRU01240"/>
    </source>
</evidence>